<feature type="domain" description="AB hydrolase-1" evidence="1">
    <location>
        <begin position="35"/>
        <end position="272"/>
    </location>
</feature>
<dbReference type="EMBL" id="VCDI01000001">
    <property type="protein sequence ID" value="TLU74060.1"/>
    <property type="molecule type" value="Genomic_DNA"/>
</dbReference>
<evidence type="ECO:0000259" key="1">
    <source>
        <dbReference type="Pfam" id="PF00561"/>
    </source>
</evidence>
<dbReference type="SUPFAM" id="SSF53474">
    <property type="entry name" value="alpha/beta-Hydrolases"/>
    <property type="match status" value="1"/>
</dbReference>
<dbReference type="InterPro" id="IPR017497">
    <property type="entry name" value="BchO"/>
</dbReference>
<proteinExistence type="predicted"/>
<evidence type="ECO:0000313" key="2">
    <source>
        <dbReference type="EMBL" id="TLU74060.1"/>
    </source>
</evidence>
<sequence length="302" mass="32538">MNWDQEGRYWPNRNSSRFVRAGGLVWHVQIMGTGPVLLLLHGTGAATHSWRDLAPLLARHFTVVAPDLPGHGFTQAPLPEFMSLPSQARLLSKLLQRLGLSPAAGVGHSAGAAILARMALDADIAPMLLVSLNGALLPLQGHASQIFPAAAKLLSATTLVPRLFSLHATNRAWLSRFLDNTGSQIDATGLRTYQALLRDPGHVASGLRMMAHWNLQPLSDALPGLACRVLLVVGASDRMIPPQDATRLRDSLADAEIVSLPKLGHLAHEEQPALVADLVIDRFRHLQPGLARHTEATLQPAC</sequence>
<protein>
    <submittedName>
        <fullName evidence="2">Alpha/beta fold hydrolase</fullName>
    </submittedName>
</protein>
<dbReference type="GO" id="GO:0016787">
    <property type="term" value="F:hydrolase activity"/>
    <property type="evidence" value="ECO:0007669"/>
    <property type="project" value="UniProtKB-KW"/>
</dbReference>
<dbReference type="PANTHER" id="PTHR43689:SF8">
    <property type="entry name" value="ALPHA_BETA-HYDROLASES SUPERFAMILY PROTEIN"/>
    <property type="match status" value="1"/>
</dbReference>
<keyword evidence="3" id="KW-1185">Reference proteome</keyword>
<accession>A0A5R9J8W1</accession>
<dbReference type="InterPro" id="IPR029058">
    <property type="entry name" value="AB_hydrolase_fold"/>
</dbReference>
<dbReference type="InterPro" id="IPR000073">
    <property type="entry name" value="AB_hydrolase_1"/>
</dbReference>
<dbReference type="PRINTS" id="PR00111">
    <property type="entry name" value="ABHYDROLASE"/>
</dbReference>
<dbReference type="Pfam" id="PF00561">
    <property type="entry name" value="Abhydrolase_1"/>
    <property type="match status" value="1"/>
</dbReference>
<dbReference type="Gene3D" id="3.40.50.1820">
    <property type="entry name" value="alpha/beta hydrolase"/>
    <property type="match status" value="1"/>
</dbReference>
<dbReference type="Proteomes" id="UP000305654">
    <property type="component" value="Unassembled WGS sequence"/>
</dbReference>
<gene>
    <name evidence="2" type="ORF">FE263_02270</name>
</gene>
<keyword evidence="2" id="KW-0378">Hydrolase</keyword>
<dbReference type="AlphaFoldDB" id="A0A5R9J8W1"/>
<dbReference type="OrthoDB" id="9799612at2"/>
<dbReference type="NCBIfam" id="TIGR03056">
    <property type="entry name" value="bchO_mg_che_rel"/>
    <property type="match status" value="1"/>
</dbReference>
<comment type="caution">
    <text evidence="2">The sequence shown here is derived from an EMBL/GenBank/DDBJ whole genome shotgun (WGS) entry which is preliminary data.</text>
</comment>
<reference evidence="2 3" key="1">
    <citation type="submission" date="2019-05" db="EMBL/GenBank/DDBJ databases">
        <authorList>
            <person name="Pankratov T."/>
            <person name="Grouzdev D."/>
        </authorList>
    </citation>
    <scope>NUCLEOTIDE SEQUENCE [LARGE SCALE GENOMIC DNA]</scope>
    <source>
        <strain evidence="2 3">KEBCLARHB70R</strain>
    </source>
</reference>
<dbReference type="PANTHER" id="PTHR43689">
    <property type="entry name" value="HYDROLASE"/>
    <property type="match status" value="1"/>
</dbReference>
<organism evidence="2 3">
    <name type="scientific">Lichenicoccus roseus</name>
    <dbReference type="NCBI Taxonomy" id="2683649"/>
    <lineage>
        <taxon>Bacteria</taxon>
        <taxon>Pseudomonadati</taxon>
        <taxon>Pseudomonadota</taxon>
        <taxon>Alphaproteobacteria</taxon>
        <taxon>Acetobacterales</taxon>
        <taxon>Acetobacteraceae</taxon>
        <taxon>Lichenicoccus</taxon>
    </lineage>
</organism>
<evidence type="ECO:0000313" key="3">
    <source>
        <dbReference type="Proteomes" id="UP000305654"/>
    </source>
</evidence>
<dbReference type="RefSeq" id="WP_138324313.1">
    <property type="nucleotide sequence ID" value="NZ_VCDI01000001.1"/>
</dbReference>
<name>A0A5R9J8W1_9PROT</name>